<dbReference type="EMBL" id="LAZR01007675">
    <property type="protein sequence ID" value="KKM83695.1"/>
    <property type="molecule type" value="Genomic_DNA"/>
</dbReference>
<comment type="caution">
    <text evidence="1">The sequence shown here is derived from an EMBL/GenBank/DDBJ whole genome shotgun (WGS) entry which is preliminary data.</text>
</comment>
<name>A0A0F9N4Q0_9ZZZZ</name>
<organism evidence="1">
    <name type="scientific">marine sediment metagenome</name>
    <dbReference type="NCBI Taxonomy" id="412755"/>
    <lineage>
        <taxon>unclassified sequences</taxon>
        <taxon>metagenomes</taxon>
        <taxon>ecological metagenomes</taxon>
    </lineage>
</organism>
<accession>A0A0F9N4Q0</accession>
<sequence length="94" mass="10286">MNNKTSELLCRLTAGVPVRDQWRTPDRTNTVIAMVDVDGQQMRRRAELLAGSPGNSQGTERLYRVDGLEVAVSDSGFGHAFVAVSIPRTDAAQR</sequence>
<reference evidence="1" key="1">
    <citation type="journal article" date="2015" name="Nature">
        <title>Complex archaea that bridge the gap between prokaryotes and eukaryotes.</title>
        <authorList>
            <person name="Spang A."/>
            <person name="Saw J.H."/>
            <person name="Jorgensen S.L."/>
            <person name="Zaremba-Niedzwiedzka K."/>
            <person name="Martijn J."/>
            <person name="Lind A.E."/>
            <person name="van Eijk R."/>
            <person name="Schleper C."/>
            <person name="Guy L."/>
            <person name="Ettema T.J."/>
        </authorList>
    </citation>
    <scope>NUCLEOTIDE SEQUENCE</scope>
</reference>
<dbReference type="AlphaFoldDB" id="A0A0F9N4Q0"/>
<protein>
    <submittedName>
        <fullName evidence="1">Uncharacterized protein</fullName>
    </submittedName>
</protein>
<proteinExistence type="predicted"/>
<gene>
    <name evidence="1" type="ORF">LCGC14_1306720</name>
</gene>
<evidence type="ECO:0000313" key="1">
    <source>
        <dbReference type="EMBL" id="KKM83695.1"/>
    </source>
</evidence>